<gene>
    <name evidence="1" type="ORF">AVEN_23917_1</name>
</gene>
<dbReference type="Proteomes" id="UP000499080">
    <property type="component" value="Unassembled WGS sequence"/>
</dbReference>
<organism evidence="1 2">
    <name type="scientific">Araneus ventricosus</name>
    <name type="common">Orbweaver spider</name>
    <name type="synonym">Epeira ventricosa</name>
    <dbReference type="NCBI Taxonomy" id="182803"/>
    <lineage>
        <taxon>Eukaryota</taxon>
        <taxon>Metazoa</taxon>
        <taxon>Ecdysozoa</taxon>
        <taxon>Arthropoda</taxon>
        <taxon>Chelicerata</taxon>
        <taxon>Arachnida</taxon>
        <taxon>Araneae</taxon>
        <taxon>Araneomorphae</taxon>
        <taxon>Entelegynae</taxon>
        <taxon>Araneoidea</taxon>
        <taxon>Araneidae</taxon>
        <taxon>Araneus</taxon>
    </lineage>
</organism>
<name>A0A4Y2RE15_ARAVE</name>
<proteinExistence type="predicted"/>
<reference evidence="1 2" key="1">
    <citation type="journal article" date="2019" name="Sci. Rep.">
        <title>Orb-weaving spider Araneus ventricosus genome elucidates the spidroin gene catalogue.</title>
        <authorList>
            <person name="Kono N."/>
            <person name="Nakamura H."/>
            <person name="Ohtoshi R."/>
            <person name="Moran D.A.P."/>
            <person name="Shinohara A."/>
            <person name="Yoshida Y."/>
            <person name="Fujiwara M."/>
            <person name="Mori M."/>
            <person name="Tomita M."/>
            <person name="Arakawa K."/>
        </authorList>
    </citation>
    <scope>NUCLEOTIDE SEQUENCE [LARGE SCALE GENOMIC DNA]</scope>
</reference>
<evidence type="ECO:0000313" key="2">
    <source>
        <dbReference type="Proteomes" id="UP000499080"/>
    </source>
</evidence>
<accession>A0A4Y2RE15</accession>
<protein>
    <submittedName>
        <fullName evidence="1">Uncharacterized protein</fullName>
    </submittedName>
</protein>
<comment type="caution">
    <text evidence="1">The sequence shown here is derived from an EMBL/GenBank/DDBJ whole genome shotgun (WGS) entry which is preliminary data.</text>
</comment>
<keyword evidence="2" id="KW-1185">Reference proteome</keyword>
<dbReference type="AlphaFoldDB" id="A0A4Y2RE15"/>
<sequence>MGHELDTPNLHGHLPHLPSLCYSLPLRRTKWDVVGKDNCTLYRANLLSDLRISPPNEDNHLRTAFLAVRGKCLDRLARCERAKCPQRMVKVSAQ</sequence>
<dbReference type="EMBL" id="BGPR01016711">
    <property type="protein sequence ID" value="GBN73901.1"/>
    <property type="molecule type" value="Genomic_DNA"/>
</dbReference>
<evidence type="ECO:0000313" key="1">
    <source>
        <dbReference type="EMBL" id="GBN73901.1"/>
    </source>
</evidence>